<sequence length="80" mass="8955">MYSLIGIKLVLIVPARVAVVTAFTTKVETLDQCRSGGQVLTRSLNVECRGKEIETRLIVTMLSFSFFVSIRAFFNLDSRP</sequence>
<feature type="signal peptide" evidence="1">
    <location>
        <begin position="1"/>
        <end position="22"/>
    </location>
</feature>
<evidence type="ECO:0008006" key="4">
    <source>
        <dbReference type="Google" id="ProtNLM"/>
    </source>
</evidence>
<dbReference type="AlphaFoldDB" id="A0A4D6NRX2"/>
<proteinExistence type="predicted"/>
<organism evidence="2 3">
    <name type="scientific">Vigna unguiculata</name>
    <name type="common">Cowpea</name>
    <dbReference type="NCBI Taxonomy" id="3917"/>
    <lineage>
        <taxon>Eukaryota</taxon>
        <taxon>Viridiplantae</taxon>
        <taxon>Streptophyta</taxon>
        <taxon>Embryophyta</taxon>
        <taxon>Tracheophyta</taxon>
        <taxon>Spermatophyta</taxon>
        <taxon>Magnoliopsida</taxon>
        <taxon>eudicotyledons</taxon>
        <taxon>Gunneridae</taxon>
        <taxon>Pentapetalae</taxon>
        <taxon>rosids</taxon>
        <taxon>fabids</taxon>
        <taxon>Fabales</taxon>
        <taxon>Fabaceae</taxon>
        <taxon>Papilionoideae</taxon>
        <taxon>50 kb inversion clade</taxon>
        <taxon>NPAAA clade</taxon>
        <taxon>indigoferoid/millettioid clade</taxon>
        <taxon>Phaseoleae</taxon>
        <taxon>Vigna</taxon>
    </lineage>
</organism>
<gene>
    <name evidence="2" type="ORF">DEO72_LG11g3131</name>
</gene>
<evidence type="ECO:0000313" key="3">
    <source>
        <dbReference type="Proteomes" id="UP000501690"/>
    </source>
</evidence>
<reference evidence="2 3" key="1">
    <citation type="submission" date="2019-04" db="EMBL/GenBank/DDBJ databases">
        <title>An improved genome assembly and genetic linkage map for asparagus bean, Vigna unguiculata ssp. sesquipedialis.</title>
        <authorList>
            <person name="Xia Q."/>
            <person name="Zhang R."/>
            <person name="Dong Y."/>
        </authorList>
    </citation>
    <scope>NUCLEOTIDE SEQUENCE [LARGE SCALE GENOMIC DNA]</scope>
    <source>
        <tissue evidence="2">Leaf</tissue>
    </source>
</reference>
<accession>A0A4D6NRX2</accession>
<keyword evidence="1" id="KW-0732">Signal</keyword>
<name>A0A4D6NRX2_VIGUN</name>
<dbReference type="Proteomes" id="UP000501690">
    <property type="component" value="Linkage Group LG11"/>
</dbReference>
<dbReference type="EMBL" id="CP039355">
    <property type="protein sequence ID" value="QCE16118.1"/>
    <property type="molecule type" value="Genomic_DNA"/>
</dbReference>
<evidence type="ECO:0000313" key="2">
    <source>
        <dbReference type="EMBL" id="QCE16118.1"/>
    </source>
</evidence>
<protein>
    <recommendedName>
        <fullName evidence="4">Secreted protein</fullName>
    </recommendedName>
</protein>
<feature type="chain" id="PRO_5020038760" description="Secreted protein" evidence="1">
    <location>
        <begin position="23"/>
        <end position="80"/>
    </location>
</feature>
<keyword evidence="3" id="KW-1185">Reference proteome</keyword>
<evidence type="ECO:0000256" key="1">
    <source>
        <dbReference type="SAM" id="SignalP"/>
    </source>
</evidence>